<feature type="transmembrane region" description="Helical" evidence="1">
    <location>
        <begin position="40"/>
        <end position="60"/>
    </location>
</feature>
<dbReference type="InterPro" id="IPR029052">
    <property type="entry name" value="Metallo-depent_PP-like"/>
</dbReference>
<evidence type="ECO:0000313" key="3">
    <source>
        <dbReference type="EMBL" id="EAX47668.1"/>
    </source>
</evidence>
<dbReference type="PANTHER" id="PTHR31302">
    <property type="entry name" value="TRANSMEMBRANE PROTEIN WITH METALLOPHOSPHOESTERASE DOMAIN-RELATED"/>
    <property type="match status" value="1"/>
</dbReference>
<feature type="transmembrane region" description="Helical" evidence="1">
    <location>
        <begin position="72"/>
        <end position="101"/>
    </location>
</feature>
<reference evidence="3 4" key="2">
    <citation type="submission" date="2007-01" db="EMBL/GenBank/DDBJ databases">
        <title>Sequencing of the draft genome and assembly of Thermosinus carboxydivorans Nor1.</title>
        <authorList>
            <consortium name="US DOE Joint Genome Institute (JGI-PGF)"/>
            <person name="Copeland A."/>
            <person name="Lucas S."/>
            <person name="Lapidus A."/>
            <person name="Barry K."/>
            <person name="Glavina del Rio T."/>
            <person name="Dalin E."/>
            <person name="Tice H."/>
            <person name="Bruce D."/>
            <person name="Pitluck S."/>
            <person name="Richardson P."/>
        </authorList>
    </citation>
    <scope>NUCLEOTIDE SEQUENCE [LARGE SCALE GENOMIC DNA]</scope>
    <source>
        <strain evidence="3 4">Nor1</strain>
    </source>
</reference>
<dbReference type="Pfam" id="PF00149">
    <property type="entry name" value="Metallophos"/>
    <property type="match status" value="1"/>
</dbReference>
<protein>
    <submittedName>
        <fullName evidence="3">Metallophosphoesterase</fullName>
    </submittedName>
</protein>
<dbReference type="RefSeq" id="WP_007289397.1">
    <property type="nucleotide sequence ID" value="NZ_AAWL01000008.1"/>
</dbReference>
<dbReference type="InterPro" id="IPR051158">
    <property type="entry name" value="Metallophosphoesterase_sf"/>
</dbReference>
<dbReference type="Gene3D" id="3.60.21.10">
    <property type="match status" value="1"/>
</dbReference>
<keyword evidence="4" id="KW-1185">Reference proteome</keyword>
<evidence type="ECO:0000259" key="2">
    <source>
        <dbReference type="Pfam" id="PF00149"/>
    </source>
</evidence>
<reference evidence="3 4" key="1">
    <citation type="submission" date="2007-01" db="EMBL/GenBank/DDBJ databases">
        <title>Annotation of the draft genome assembly of Thermosinus carboxydivorans Nor1.</title>
        <authorList>
            <consortium name="US DOE Joint Genome Institute (JGI-ORNL)"/>
            <person name="Larimer F."/>
            <person name="Land M."/>
            <person name="Hauser L."/>
        </authorList>
    </citation>
    <scope>NUCLEOTIDE SEQUENCE [LARGE SCALE GENOMIC DNA]</scope>
    <source>
        <strain evidence="3 4">Nor1</strain>
    </source>
</reference>
<comment type="caution">
    <text evidence="3">The sequence shown here is derived from an EMBL/GenBank/DDBJ whole genome shotgun (WGS) entry which is preliminary data.</text>
</comment>
<keyword evidence="1" id="KW-0472">Membrane</keyword>
<feature type="domain" description="Calcineurin-like phosphoesterase" evidence="2">
    <location>
        <begin position="172"/>
        <end position="344"/>
    </location>
</feature>
<dbReference type="AlphaFoldDB" id="A1HQW0"/>
<dbReference type="EMBL" id="AAWL01000008">
    <property type="protein sequence ID" value="EAX47668.1"/>
    <property type="molecule type" value="Genomic_DNA"/>
</dbReference>
<dbReference type="GO" id="GO:0016787">
    <property type="term" value="F:hydrolase activity"/>
    <property type="evidence" value="ECO:0007669"/>
    <property type="project" value="InterPro"/>
</dbReference>
<name>A1HQW0_9FIRM</name>
<keyword evidence="1" id="KW-1133">Transmembrane helix</keyword>
<dbReference type="eggNOG" id="COG1408">
    <property type="taxonomic scope" value="Bacteria"/>
</dbReference>
<accession>A1HQW0</accession>
<gene>
    <name evidence="3" type="ORF">TcarDRAFT_1090</name>
</gene>
<feature type="transmembrane region" description="Helical" evidence="1">
    <location>
        <begin position="6"/>
        <end position="28"/>
    </location>
</feature>
<proteinExistence type="predicted"/>
<dbReference type="PANTHER" id="PTHR31302:SF0">
    <property type="entry name" value="TRANSMEMBRANE PROTEIN WITH METALLOPHOSPHOESTERASE DOMAIN"/>
    <property type="match status" value="1"/>
</dbReference>
<organism evidence="3 4">
    <name type="scientific">Thermosinus carboxydivorans Nor1</name>
    <dbReference type="NCBI Taxonomy" id="401526"/>
    <lineage>
        <taxon>Bacteria</taxon>
        <taxon>Bacillati</taxon>
        <taxon>Bacillota</taxon>
        <taxon>Negativicutes</taxon>
        <taxon>Selenomonadales</taxon>
        <taxon>Sporomusaceae</taxon>
        <taxon>Thermosinus</taxon>
    </lineage>
</organism>
<sequence>MPGISWFSFIFLFLIPFLLCWSTVRLLARLHPIYRRCPVRAAYWLASGASVAVLVASRWLRFDGIQPDWFRFLMYVAYVWIIAQLLLLLILIIFFLADWLAGKVKAGRRDNAAATARTGGITRREFLRTAVAAAPLLSLAVTARTVYATDATVAVNRYRLAFDGLPDSLAGLKIAQISDTHIGPFFSLAKFERVLAMVETERPDLLAVTGDLIDDLALLDGAVKLLTDFQPRLPLGIYFCWGNHEYFRDIGRIRRALMDSPVTILENRAAKVLDGERPLYLAGVDYPWAKSGAAQVERRRFLIEKALSQVPPAAFTILLTHHSDFLANAFAAEVPLTLAGHTHGGQVVVFGRSLLPVQYTFMRGLYRQGRSYGYVHAGTGHWLPLRVGCPAEISLFTLARGAIT</sequence>
<dbReference type="InterPro" id="IPR004843">
    <property type="entry name" value="Calcineurin-like_PHP"/>
</dbReference>
<dbReference type="OrthoDB" id="9780884at2"/>
<dbReference type="SUPFAM" id="SSF56300">
    <property type="entry name" value="Metallo-dependent phosphatases"/>
    <property type="match status" value="1"/>
</dbReference>
<dbReference type="Proteomes" id="UP000005139">
    <property type="component" value="Unassembled WGS sequence"/>
</dbReference>
<evidence type="ECO:0000313" key="4">
    <source>
        <dbReference type="Proteomes" id="UP000005139"/>
    </source>
</evidence>
<evidence type="ECO:0000256" key="1">
    <source>
        <dbReference type="SAM" id="Phobius"/>
    </source>
</evidence>
<keyword evidence="1" id="KW-0812">Transmembrane</keyword>